<dbReference type="InterPro" id="IPR013320">
    <property type="entry name" value="ConA-like_dom_sf"/>
</dbReference>
<dbReference type="GO" id="GO:0004553">
    <property type="term" value="F:hydrolase activity, hydrolyzing O-glycosyl compounds"/>
    <property type="evidence" value="ECO:0007669"/>
    <property type="project" value="UniProtKB-ARBA"/>
</dbReference>
<keyword evidence="2 5" id="KW-0456">Lyase</keyword>
<protein>
    <submittedName>
        <fullName evidence="5">Alginate lyase</fullName>
    </submittedName>
</protein>
<name>A0A6N3EDV3_9BACT</name>
<dbReference type="GO" id="GO:0016829">
    <property type="term" value="F:lyase activity"/>
    <property type="evidence" value="ECO:0007669"/>
    <property type="project" value="UniProtKB-KW"/>
</dbReference>
<feature type="chain" id="PRO_5026673180" evidence="3">
    <location>
        <begin position="24"/>
        <end position="1218"/>
    </location>
</feature>
<dbReference type="SUPFAM" id="SSF49899">
    <property type="entry name" value="Concanavalin A-like lectins/glucanases"/>
    <property type="match status" value="1"/>
</dbReference>
<gene>
    <name evidence="5" type="ORF">PCLFYP37_02652</name>
</gene>
<feature type="signal peptide" evidence="3">
    <location>
        <begin position="1"/>
        <end position="23"/>
    </location>
</feature>
<dbReference type="SUPFAM" id="SSF48230">
    <property type="entry name" value="Chondroitin AC/alginate lyase"/>
    <property type="match status" value="1"/>
</dbReference>
<dbReference type="InterPro" id="IPR008397">
    <property type="entry name" value="Alginate_lyase_dom"/>
</dbReference>
<dbReference type="AlphaFoldDB" id="A0A6N3EDV3"/>
<dbReference type="Gene3D" id="1.50.10.100">
    <property type="entry name" value="Chondroitin AC/alginate lyase"/>
    <property type="match status" value="1"/>
</dbReference>
<keyword evidence="1 3" id="KW-0732">Signal</keyword>
<accession>A0A6N3EDV3</accession>
<reference evidence="5" key="1">
    <citation type="submission" date="2019-11" db="EMBL/GenBank/DDBJ databases">
        <authorList>
            <person name="Feng L."/>
        </authorList>
    </citation>
    <scope>NUCLEOTIDE SEQUENCE</scope>
    <source>
        <strain evidence="5">PclaraLFYP37</strain>
    </source>
</reference>
<dbReference type="Gene3D" id="2.60.120.200">
    <property type="match status" value="1"/>
</dbReference>
<evidence type="ECO:0000256" key="3">
    <source>
        <dbReference type="SAM" id="SignalP"/>
    </source>
</evidence>
<dbReference type="InterPro" id="IPR008929">
    <property type="entry name" value="Chondroitin_lyas"/>
</dbReference>
<dbReference type="Pfam" id="PF13385">
    <property type="entry name" value="Laminin_G_3"/>
    <property type="match status" value="1"/>
</dbReference>
<evidence type="ECO:0000313" key="5">
    <source>
        <dbReference type="EMBL" id="VYU36861.1"/>
    </source>
</evidence>
<sequence length="1218" mass="133441">MKSKRNRFRTLLASCLIVCAGHAAMGQENGLRLHFDFKNMNGTSVSDTECSGITASLKNEATVSKMGKYRVLDLGSGSGYLDLTEQAGELFKGMDAYSISMYYRVDEKASLSGAGFFLWTFSSSAACTGSEGKYSAYRLNAQRFANATGGYGNETAIEIGGEAAKGKWTHVVYTQDGQTGTLYLDGVAKGTNTEMPTNSSNFTTSVPYAWIGRPAFTADNYLRQTLVADVRLYDRVLGTSEIGELAAAVDDLEYEYTYGNPGDFTALQNAINEAQEYITSHTSSYTGAIVALYQDEVNIAQDLVNEGKVNQNAIDRQLENLASARTALEATAGFDFDVTGITTGYDTERGFRHPGALHTDADFERIREQLKAGNEKVVAAYNVLVNAGFSQSTAATNPVPTIIRGGGVGENYINAAQGASIAYQNALRWKIDGSEEHAKHAVDVLMKWARVTKGIGGDSNYALAAGLYGYAFANAAELVRDYEGWSDEDFTTFKQWMLDVWYPSCIGFLRGRNGTWQNSGKWWECPGHYWSNWGLCNVLAVMSIGILCDDVFIYNQGLSFFKYDQVGTFTDPRTSDPILNDGLTEFLGNLVVTTQESDLETGAYGKLGQMQESGRDVGHAAMAGGLAVDVAHIGWNQGDDLFSYMDHRLAAGIEYLAAQMQSVQNLPWTNYHYGTNGLHWSDGRTWIQTAPALGEQIRPYWGTVIGHYEGIKGVEMPFSKAVYEKMGIDGGGQGNTSGGYDHMGYSVLMNTRDFPTPEQIPTPLTPIMEYNGISVEHNELGGLHNTYRTEPTETLPAGTLVTLKPQLPDGTTDTGKWKWSTGENTKDLTVAADRSGIWRVTYTNENGVESEQMFSIAVEGDCEESTINPTITYNGSTRAATSINVLYNSEVSLSIFGVGGYGSYLWETGSTASSITLPHVTTSRTVSVIHTNQGGRRQETVFRINVQAARPDIIVNGGRYTDKNMMIVEKGDNVTLTATPADAMTGGTYLWGDGSTKDSLTINNVQTSASYTLDYTINGQTSTITYQIYVKETGYRSVTPGNYYIRHKTYGTYLTNHGNDDYPSFEPEDESNKAAQQWNVVNTPPSTTYGFQSVLDGTYLTDEGLWQETMTKPFRFSGAVDIETLAIQKSARSGNIYWQVAEDGSIDFAATETPNDYPFEFIPVEGSKVSETTGGKIVARTIYYSMDGIQLEQPRKGINIRQTTFTDGSVKQDKIIIR</sequence>
<dbReference type="Pfam" id="PF05426">
    <property type="entry name" value="Alginate_lyase"/>
    <property type="match status" value="1"/>
</dbReference>
<dbReference type="GO" id="GO:0005975">
    <property type="term" value="P:carbohydrate metabolic process"/>
    <property type="evidence" value="ECO:0007669"/>
    <property type="project" value="UniProtKB-ARBA"/>
</dbReference>
<dbReference type="EMBL" id="CACRUT010000015">
    <property type="protein sequence ID" value="VYU36861.1"/>
    <property type="molecule type" value="Genomic_DNA"/>
</dbReference>
<dbReference type="GO" id="GO:0042597">
    <property type="term" value="C:periplasmic space"/>
    <property type="evidence" value="ECO:0007669"/>
    <property type="project" value="InterPro"/>
</dbReference>
<proteinExistence type="predicted"/>
<evidence type="ECO:0000259" key="4">
    <source>
        <dbReference type="Pfam" id="PF05426"/>
    </source>
</evidence>
<evidence type="ECO:0000256" key="2">
    <source>
        <dbReference type="ARBA" id="ARBA00023239"/>
    </source>
</evidence>
<evidence type="ECO:0000256" key="1">
    <source>
        <dbReference type="ARBA" id="ARBA00022729"/>
    </source>
</evidence>
<feature type="domain" description="Alginate lyase" evidence="4">
    <location>
        <begin position="417"/>
        <end position="661"/>
    </location>
</feature>
<organism evidence="5">
    <name type="scientific">Paraprevotella clara</name>
    <dbReference type="NCBI Taxonomy" id="454154"/>
    <lineage>
        <taxon>Bacteria</taxon>
        <taxon>Pseudomonadati</taxon>
        <taxon>Bacteroidota</taxon>
        <taxon>Bacteroidia</taxon>
        <taxon>Bacteroidales</taxon>
        <taxon>Prevotellaceae</taxon>
        <taxon>Paraprevotella</taxon>
    </lineage>
</organism>
<dbReference type="RefSeq" id="WP_412442075.1">
    <property type="nucleotide sequence ID" value="NZ_CACRUT010000015.1"/>
</dbReference>